<feature type="compositionally biased region" description="Basic residues" evidence="1">
    <location>
        <begin position="37"/>
        <end position="54"/>
    </location>
</feature>
<feature type="region of interest" description="Disordered" evidence="1">
    <location>
        <begin position="32"/>
        <end position="54"/>
    </location>
</feature>
<protein>
    <submittedName>
        <fullName evidence="2">Uncharacterized protein</fullName>
    </submittedName>
</protein>
<dbReference type="AlphaFoldDB" id="W9JLM0"/>
<proteinExistence type="predicted"/>
<dbReference type="HOGENOM" id="CLU_3050375_0_0_1"/>
<name>W9JLM0_FUSOX</name>
<dbReference type="SUPFAM" id="SSF55298">
    <property type="entry name" value="YjgF-like"/>
    <property type="match status" value="1"/>
</dbReference>
<dbReference type="EMBL" id="JH717908">
    <property type="protein sequence ID" value="EWZ31399.1"/>
    <property type="molecule type" value="Genomic_DNA"/>
</dbReference>
<reference evidence="2" key="2">
    <citation type="submission" date="2012-06" db="EMBL/GenBank/DDBJ databases">
        <title>Annotation of the Genome Sequence of Fusarium oxysporum Fo47.</title>
        <authorList>
            <consortium name="The Broad Institute Genomics Platform"/>
            <person name="Ma L.-J."/>
            <person name="Corby-Kistler H."/>
            <person name="Broz K."/>
            <person name="Gale L.R."/>
            <person name="Jonkers W."/>
            <person name="O'Donnell K."/>
            <person name="Ploetz R."/>
            <person name="Steinberg C."/>
            <person name="Schwartz D.C."/>
            <person name="VanEtten H."/>
            <person name="Zhou S."/>
            <person name="Young S.K."/>
            <person name="Zeng Q."/>
            <person name="Gargeya S."/>
            <person name="Fitzgerald M."/>
            <person name="Abouelleil A."/>
            <person name="Alvarado L."/>
            <person name="Chapman S.B."/>
            <person name="Gainer-Dewar J."/>
            <person name="Goldberg J."/>
            <person name="Griggs A."/>
            <person name="Gujja S."/>
            <person name="Hansen M."/>
            <person name="Howarth C."/>
            <person name="Imamovic A."/>
            <person name="Ireland A."/>
            <person name="Larimer J."/>
            <person name="McCowan C."/>
            <person name="Murphy C."/>
            <person name="Pearson M."/>
            <person name="Poon T.W."/>
            <person name="Priest M."/>
            <person name="Roberts A."/>
            <person name="Saif S."/>
            <person name="Shea T."/>
            <person name="Sykes S."/>
            <person name="Wortman J."/>
            <person name="Nusbaum C."/>
            <person name="Birren B."/>
        </authorList>
    </citation>
    <scope>NUCLEOTIDE SEQUENCE</scope>
    <source>
        <strain evidence="2">Fo47</strain>
    </source>
</reference>
<evidence type="ECO:0000313" key="2">
    <source>
        <dbReference type="EMBL" id="EWZ31399.1"/>
    </source>
</evidence>
<accession>W9JLM0</accession>
<dbReference type="VEuPathDB" id="FungiDB:FOZG_15795"/>
<dbReference type="InterPro" id="IPR035959">
    <property type="entry name" value="RutC-like_sf"/>
</dbReference>
<dbReference type="Proteomes" id="UP000030766">
    <property type="component" value="Unassembled WGS sequence"/>
</dbReference>
<gene>
    <name evidence="2" type="ORF">FOZG_15795</name>
</gene>
<dbReference type="Gene3D" id="3.30.1330.40">
    <property type="entry name" value="RutC-like"/>
    <property type="match status" value="1"/>
</dbReference>
<reference evidence="2" key="1">
    <citation type="submission" date="2011-06" db="EMBL/GenBank/DDBJ databases">
        <title>The Genome Sequence of Fusarium oxysporum Fo47.</title>
        <authorList>
            <consortium name="The Broad Institute Genome Sequencing Platform"/>
            <person name="Ma L.-J."/>
            <person name="Gale L.R."/>
            <person name="Schwartz D.C."/>
            <person name="Zhou S."/>
            <person name="Corby-Kistler H."/>
            <person name="Young S.K."/>
            <person name="Zeng Q."/>
            <person name="Gargeya S."/>
            <person name="Fitzgerald M."/>
            <person name="Haas B."/>
            <person name="Abouelleil A."/>
            <person name="Alvarado L."/>
            <person name="Arachchi H.M."/>
            <person name="Berlin A."/>
            <person name="Brown A."/>
            <person name="Chapman S.B."/>
            <person name="Chen Z."/>
            <person name="Dunbar C."/>
            <person name="Freedman E."/>
            <person name="Gearin G."/>
            <person name="Gellesch M."/>
            <person name="Goldberg J."/>
            <person name="Griggs A."/>
            <person name="Gujja S."/>
            <person name="Heiman D."/>
            <person name="Howarth C."/>
            <person name="Larson L."/>
            <person name="Lui A."/>
            <person name="MacDonald P.J.P."/>
            <person name="Mehta T."/>
            <person name="Montmayeur A."/>
            <person name="Murphy C."/>
            <person name="Neiman D."/>
            <person name="Pearson M."/>
            <person name="Priest M."/>
            <person name="Roberts A."/>
            <person name="Saif S."/>
            <person name="Shea T."/>
            <person name="Shenoy N."/>
            <person name="Sisk P."/>
            <person name="Stolte C."/>
            <person name="Sykes S."/>
            <person name="Wortman J."/>
            <person name="Nusbaum C."/>
            <person name="Birren B."/>
        </authorList>
    </citation>
    <scope>NUCLEOTIDE SEQUENCE [LARGE SCALE GENOMIC DNA]</scope>
    <source>
        <strain evidence="2">Fo47</strain>
    </source>
</reference>
<sequence>MPDHEPIWSCAGVTRLGEDDMRIEIEVVAHDPEGAKRPRGANKMMRRRGLSPTF</sequence>
<evidence type="ECO:0000256" key="1">
    <source>
        <dbReference type="SAM" id="MobiDB-lite"/>
    </source>
</evidence>
<organism evidence="2">
    <name type="scientific">Fusarium oxysporum Fo47</name>
    <dbReference type="NCBI Taxonomy" id="660027"/>
    <lineage>
        <taxon>Eukaryota</taxon>
        <taxon>Fungi</taxon>
        <taxon>Dikarya</taxon>
        <taxon>Ascomycota</taxon>
        <taxon>Pezizomycotina</taxon>
        <taxon>Sordariomycetes</taxon>
        <taxon>Hypocreomycetidae</taxon>
        <taxon>Hypocreales</taxon>
        <taxon>Nectriaceae</taxon>
        <taxon>Fusarium</taxon>
        <taxon>Fusarium oxysporum species complex</taxon>
    </lineage>
</organism>